<dbReference type="EMBL" id="HG807990">
    <property type="protein sequence ID" value="CDW61145.1"/>
    <property type="molecule type" value="Genomic_DNA"/>
</dbReference>
<reference evidence="2" key="2">
    <citation type="submission" date="2014-03" db="EMBL/GenBank/DDBJ databases">
        <title>The whipworm genome and dual-species transcriptomics of an intimate host-pathogen interaction.</title>
        <authorList>
            <person name="Foth B.J."/>
            <person name="Tsai I.J."/>
            <person name="Reid A.J."/>
            <person name="Bancroft A.J."/>
            <person name="Nichol S."/>
            <person name="Tracey A."/>
            <person name="Holroyd N."/>
            <person name="Cotton J.A."/>
            <person name="Stanley E.J."/>
            <person name="Zarowiecki M."/>
            <person name="Liu J.Z."/>
            <person name="Huckvale T."/>
            <person name="Cooper P.J."/>
            <person name="Grencis R.K."/>
            <person name="Berriman M."/>
        </authorList>
    </citation>
    <scope>NUCLEOTIDE SEQUENCE [LARGE SCALE GENOMIC DNA]</scope>
</reference>
<dbReference type="AlphaFoldDB" id="A0A077ZQT8"/>
<dbReference type="Proteomes" id="UP000030665">
    <property type="component" value="Unassembled WGS sequence"/>
</dbReference>
<name>A0A077ZQT8_TRITR</name>
<evidence type="ECO:0000256" key="1">
    <source>
        <dbReference type="SAM" id="MobiDB-lite"/>
    </source>
</evidence>
<gene>
    <name evidence="2" type="ORF">TTRE_0000957801</name>
</gene>
<sequence length="92" mass="10112">MSNPDLREHIAVSSPGNEAHSTPCAAASPQLCTYAAKLIRMTLLRHFSDSDEPRHLSSLSNYYPFSPWGLLLHVIANSDLVADFETSIIAFP</sequence>
<feature type="region of interest" description="Disordered" evidence="1">
    <location>
        <begin position="1"/>
        <end position="24"/>
    </location>
</feature>
<reference evidence="2" key="1">
    <citation type="submission" date="2014-01" db="EMBL/GenBank/DDBJ databases">
        <authorList>
            <person name="Aslett M."/>
        </authorList>
    </citation>
    <scope>NUCLEOTIDE SEQUENCE</scope>
</reference>
<proteinExistence type="predicted"/>
<evidence type="ECO:0000313" key="2">
    <source>
        <dbReference type="EMBL" id="CDW61145.1"/>
    </source>
</evidence>
<feature type="compositionally biased region" description="Basic and acidic residues" evidence="1">
    <location>
        <begin position="1"/>
        <end position="10"/>
    </location>
</feature>
<protein>
    <submittedName>
        <fullName evidence="2">Protein CBG01076</fullName>
    </submittedName>
</protein>
<evidence type="ECO:0000313" key="3">
    <source>
        <dbReference type="Proteomes" id="UP000030665"/>
    </source>
</evidence>
<organism evidence="2 3">
    <name type="scientific">Trichuris trichiura</name>
    <name type="common">Whipworm</name>
    <name type="synonym">Trichocephalus trichiurus</name>
    <dbReference type="NCBI Taxonomy" id="36087"/>
    <lineage>
        <taxon>Eukaryota</taxon>
        <taxon>Metazoa</taxon>
        <taxon>Ecdysozoa</taxon>
        <taxon>Nematoda</taxon>
        <taxon>Enoplea</taxon>
        <taxon>Dorylaimia</taxon>
        <taxon>Trichinellida</taxon>
        <taxon>Trichuridae</taxon>
        <taxon>Trichuris</taxon>
    </lineage>
</organism>
<accession>A0A077ZQT8</accession>
<keyword evidence="3" id="KW-1185">Reference proteome</keyword>